<dbReference type="CDD" id="cd12263">
    <property type="entry name" value="RRM_ABT1_like"/>
    <property type="match status" value="1"/>
</dbReference>
<reference evidence="8" key="1">
    <citation type="submission" date="2016-02" db="EMBL/GenBank/DDBJ databases">
        <title>WGS assembly of Manihot esculenta.</title>
        <authorList>
            <person name="Bredeson J.V."/>
            <person name="Prochnik S.E."/>
            <person name="Lyons J.B."/>
            <person name="Schmutz J."/>
            <person name="Grimwood J."/>
            <person name="Vrebalov J."/>
            <person name="Bart R.S."/>
            <person name="Amuge T."/>
            <person name="Ferguson M.E."/>
            <person name="Green R."/>
            <person name="Putnam N."/>
            <person name="Stites J."/>
            <person name="Rounsley S."/>
            <person name="Rokhsar D.S."/>
        </authorList>
    </citation>
    <scope>NUCLEOTIDE SEQUENCE [LARGE SCALE GENOMIC DNA]</scope>
    <source>
        <tissue evidence="8">Leaf</tissue>
    </source>
</reference>
<dbReference type="InterPro" id="IPR000504">
    <property type="entry name" value="RRM_dom"/>
</dbReference>
<evidence type="ECO:0000259" key="7">
    <source>
        <dbReference type="PROSITE" id="PS50102"/>
    </source>
</evidence>
<accession>A0A2C9U7Z1</accession>
<dbReference type="PROSITE" id="PS50102">
    <property type="entry name" value="RRM"/>
    <property type="match status" value="1"/>
</dbReference>
<evidence type="ECO:0000256" key="3">
    <source>
        <dbReference type="ARBA" id="ARBA00022884"/>
    </source>
</evidence>
<evidence type="ECO:0000256" key="4">
    <source>
        <dbReference type="ARBA" id="ARBA00023242"/>
    </source>
</evidence>
<evidence type="ECO:0000256" key="2">
    <source>
        <dbReference type="ARBA" id="ARBA00005819"/>
    </source>
</evidence>
<dbReference type="GO" id="GO:0034462">
    <property type="term" value="P:small-subunit processome assembly"/>
    <property type="evidence" value="ECO:0000318"/>
    <property type="project" value="GO_Central"/>
</dbReference>
<dbReference type="AlphaFoldDB" id="A0A2C9U7Z1"/>
<evidence type="ECO:0000313" key="8">
    <source>
        <dbReference type="EMBL" id="OAY25632.1"/>
    </source>
</evidence>
<dbReference type="InterPro" id="IPR012677">
    <property type="entry name" value="Nucleotide-bd_a/b_plait_sf"/>
</dbReference>
<dbReference type="InterPro" id="IPR034353">
    <property type="entry name" value="ABT1/ESF2_RRM"/>
</dbReference>
<dbReference type="SMART" id="SM00360">
    <property type="entry name" value="RRM"/>
    <property type="match status" value="1"/>
</dbReference>
<organism evidence="8">
    <name type="scientific">Manihot esculenta</name>
    <name type="common">Cassava</name>
    <name type="synonym">Jatropha manihot</name>
    <dbReference type="NCBI Taxonomy" id="3983"/>
    <lineage>
        <taxon>Eukaryota</taxon>
        <taxon>Viridiplantae</taxon>
        <taxon>Streptophyta</taxon>
        <taxon>Embryophyta</taxon>
        <taxon>Tracheophyta</taxon>
        <taxon>Spermatophyta</taxon>
        <taxon>Magnoliopsida</taxon>
        <taxon>eudicotyledons</taxon>
        <taxon>Gunneridae</taxon>
        <taxon>Pentapetalae</taxon>
        <taxon>rosids</taxon>
        <taxon>fabids</taxon>
        <taxon>Malpighiales</taxon>
        <taxon>Euphorbiaceae</taxon>
        <taxon>Crotonoideae</taxon>
        <taxon>Manihoteae</taxon>
        <taxon>Manihot</taxon>
    </lineage>
</organism>
<dbReference type="GO" id="GO:0000480">
    <property type="term" value="P:endonucleolytic cleavage in 5'-ETS of tricistronic rRNA transcript (SSU-rRNA, 5.8S rRNA, LSU-rRNA)"/>
    <property type="evidence" value="ECO:0000318"/>
    <property type="project" value="GO_Central"/>
</dbReference>
<dbReference type="PANTHER" id="PTHR12311:SF7">
    <property type="entry name" value="ACTIVATOR OF BASAL TRANSCRIPTION 1"/>
    <property type="match status" value="1"/>
</dbReference>
<dbReference type="GO" id="GO:0003723">
    <property type="term" value="F:RNA binding"/>
    <property type="evidence" value="ECO:0000318"/>
    <property type="project" value="GO_Central"/>
</dbReference>
<feature type="compositionally biased region" description="Basic and acidic residues" evidence="6">
    <location>
        <begin position="58"/>
        <end position="69"/>
    </location>
</feature>
<feature type="compositionally biased region" description="Basic and acidic residues" evidence="6">
    <location>
        <begin position="76"/>
        <end position="87"/>
    </location>
</feature>
<comment type="similarity">
    <text evidence="2">Belongs to the ESF2/ABP1 family.</text>
</comment>
<dbReference type="EMBL" id="CM004403">
    <property type="protein sequence ID" value="OAY25632.1"/>
    <property type="molecule type" value="Genomic_DNA"/>
</dbReference>
<evidence type="ECO:0000256" key="5">
    <source>
        <dbReference type="PROSITE-ProRule" id="PRU00176"/>
    </source>
</evidence>
<dbReference type="Gene3D" id="3.30.70.330">
    <property type="match status" value="1"/>
</dbReference>
<comment type="subcellular location">
    <subcellularLocation>
        <location evidence="1">Nucleus</location>
        <location evidence="1">Nucleolus</location>
    </subcellularLocation>
</comment>
<keyword evidence="4" id="KW-0539">Nucleus</keyword>
<keyword evidence="3 5" id="KW-0694">RNA-binding</keyword>
<name>A0A2C9U7Z1_MANES</name>
<feature type="domain" description="RRM" evidence="7">
    <location>
        <begin position="178"/>
        <end position="255"/>
    </location>
</feature>
<proteinExistence type="inferred from homology"/>
<dbReference type="PANTHER" id="PTHR12311">
    <property type="entry name" value="ACTIVATOR OF BASAL TRANSCRIPTION 1"/>
    <property type="match status" value="1"/>
</dbReference>
<feature type="compositionally biased region" description="Basic and acidic residues" evidence="6">
    <location>
        <begin position="1"/>
        <end position="10"/>
    </location>
</feature>
<dbReference type="GO" id="GO:0000472">
    <property type="term" value="P:endonucleolytic cleavage to generate mature 5'-end of SSU-rRNA from (SSU-rRNA, 5.8S rRNA, LSU-rRNA)"/>
    <property type="evidence" value="ECO:0000318"/>
    <property type="project" value="GO_Central"/>
</dbReference>
<evidence type="ECO:0000256" key="1">
    <source>
        <dbReference type="ARBA" id="ARBA00004604"/>
    </source>
</evidence>
<feature type="compositionally biased region" description="Polar residues" evidence="6">
    <location>
        <begin position="48"/>
        <end position="57"/>
    </location>
</feature>
<dbReference type="STRING" id="3983.A0A2C9U7Z1"/>
<dbReference type="GO" id="GO:0005730">
    <property type="term" value="C:nucleolus"/>
    <property type="evidence" value="ECO:0000318"/>
    <property type="project" value="GO_Central"/>
</dbReference>
<sequence>MVEEEYKNDELSSQNEGCPKMTSMERAISKKNKKKKESVKTQDEAGGNLQSGDTSIESGKKKINEKLLEEAAMSEEGGKISDGEKEKKGQKKRKKLLLKDNAEDKEEDVNSEDFPREMYPAAEGENFETAEGNRQQEVIRTNPAEEENPKFIDEMVNRLKKKKKERLLKEAAKANKRGVCYLSRIPPHMDHVKLRQILSQYGEIQRIYLAPEVNRKRAGGFRGQQFSEGWVEFTNKSVAKRVANMLNGEQIGGRKRSQLYYDLWNINYLSKFKWDDLTEEIAYKRAVREQKLALEISAAKKERDFYLNKVDQSRALNFIAERLRKKIQQESGGQLSVSEQAPKVTRQFPQIKPVGDKVEESKSQLSKDILAGVFGGL</sequence>
<evidence type="ECO:0000256" key="6">
    <source>
        <dbReference type="SAM" id="MobiDB-lite"/>
    </source>
</evidence>
<protein>
    <recommendedName>
        <fullName evidence="7">RRM domain-containing protein</fullName>
    </recommendedName>
</protein>
<dbReference type="Pfam" id="PF00076">
    <property type="entry name" value="RRM_1"/>
    <property type="match status" value="1"/>
</dbReference>
<feature type="region of interest" description="Disordered" evidence="6">
    <location>
        <begin position="1"/>
        <end position="116"/>
    </location>
</feature>
<dbReference type="SUPFAM" id="SSF54928">
    <property type="entry name" value="RNA-binding domain, RBD"/>
    <property type="match status" value="1"/>
</dbReference>
<dbReference type="InterPro" id="IPR039119">
    <property type="entry name" value="ABT1/Esf2"/>
</dbReference>
<dbReference type="GO" id="GO:0000447">
    <property type="term" value="P:endonucleolytic cleavage in ITS1 to separate SSU-rRNA from 5.8S rRNA and LSU-rRNA from tricistronic rRNA transcript (SSU-rRNA, 5.8S rRNA, LSU-rRNA)"/>
    <property type="evidence" value="ECO:0000318"/>
    <property type="project" value="GO_Central"/>
</dbReference>
<gene>
    <name evidence="8" type="ORF">MANES_17G110200</name>
</gene>
<dbReference type="InterPro" id="IPR035979">
    <property type="entry name" value="RBD_domain_sf"/>
</dbReference>